<evidence type="ECO:0000313" key="3">
    <source>
        <dbReference type="RefSeq" id="XP_023563972.1"/>
    </source>
</evidence>
<feature type="compositionally biased region" description="Low complexity" evidence="1">
    <location>
        <begin position="107"/>
        <end position="117"/>
    </location>
</feature>
<name>A0A6P6DVF4_OCTDE</name>
<feature type="compositionally biased region" description="Polar residues" evidence="1">
    <location>
        <begin position="32"/>
        <end position="49"/>
    </location>
</feature>
<feature type="region of interest" description="Disordered" evidence="1">
    <location>
        <begin position="21"/>
        <end position="128"/>
    </location>
</feature>
<organism evidence="2 3">
    <name type="scientific">Octodon degus</name>
    <name type="common">Degu</name>
    <name type="synonym">Sciurus degus</name>
    <dbReference type="NCBI Taxonomy" id="10160"/>
    <lineage>
        <taxon>Eukaryota</taxon>
        <taxon>Metazoa</taxon>
        <taxon>Chordata</taxon>
        <taxon>Craniata</taxon>
        <taxon>Vertebrata</taxon>
        <taxon>Euteleostomi</taxon>
        <taxon>Mammalia</taxon>
        <taxon>Eutheria</taxon>
        <taxon>Euarchontoglires</taxon>
        <taxon>Glires</taxon>
        <taxon>Rodentia</taxon>
        <taxon>Hystricomorpha</taxon>
        <taxon>Octodontidae</taxon>
        <taxon>Octodon</taxon>
    </lineage>
</organism>
<dbReference type="GeneID" id="111814515"/>
<dbReference type="AlphaFoldDB" id="A0A6P6DVF4"/>
<sequence>MGFQIGSQLAESLAEICTGSTEPAFLDPSRADVSTPQGLMVGSSTSSILDSALELHSQGDPQAELPLDQLEPPEPPEEEPWAAGPAPVHADVEATELVPAPPPTPSPALTSQQDPASRSPPPPAAELESWGLHSRRHPSERYLQAALDPRLPCPSVQELIIILLTAVLIAQRYESYRININKM</sequence>
<keyword evidence="2" id="KW-1185">Reference proteome</keyword>
<reference evidence="3" key="1">
    <citation type="submission" date="2025-08" db="UniProtKB">
        <authorList>
            <consortium name="RefSeq"/>
        </authorList>
    </citation>
    <scope>IDENTIFICATION</scope>
</reference>
<dbReference type="Proteomes" id="UP000515203">
    <property type="component" value="Unplaced"/>
</dbReference>
<dbReference type="InParanoid" id="A0A6P6DVF4"/>
<proteinExistence type="predicted"/>
<evidence type="ECO:0000313" key="2">
    <source>
        <dbReference type="Proteomes" id="UP000515203"/>
    </source>
</evidence>
<gene>
    <name evidence="3" type="primary">LOC111814515</name>
</gene>
<protein>
    <submittedName>
        <fullName evidence="3">Proline-rich protein 12-like</fullName>
    </submittedName>
</protein>
<accession>A0A6P6DVF4</accession>
<feature type="compositionally biased region" description="Low complexity" evidence="1">
    <location>
        <begin position="61"/>
        <end position="70"/>
    </location>
</feature>
<evidence type="ECO:0000256" key="1">
    <source>
        <dbReference type="SAM" id="MobiDB-lite"/>
    </source>
</evidence>
<dbReference type="RefSeq" id="XP_023563972.1">
    <property type="nucleotide sequence ID" value="XM_023708204.1"/>
</dbReference>